<sequence>MIADVQMHKGYTKVLLIREMDTGTRLQAERKFAEYAAKGVIDRGSFPDAEWRITDEVKRRNIRFETGGGTVQEWTGCDEGCFLDYVKSYTVLLLGTMAASSVAGVSSSLVRLGCCGFGEACTWDVHISHALQFLGMIPDSPGYIGAVMERIEENRTLDGWARKPRKLADFRYYLRFDRYVNEFWGTAGEDTKDYFFPVYLWWRLTSILPLRATEFLLLPGDCIHNRDGRWILTVRRTRLKKRLQKVGYTIHADYTLHEYEVPEWLAGEILAYKAAGEKRRPHEKDTLFSPARATQLGYMTYCQMRRRLGEFKEKVTGSADYPVSLGDTRHLAMINLILSGGSPVICRELAGHESIDISAGYYANLSAVVESAVYEKYRENRGKVTLDGSLKLRMGDRHGMTEVEGGHCDYAGLPGGDISECMKNYREGGHFGDCRNCIHYYPDQDGLRLAVQEGFREKVDEDGMFLMEMIEQVRRGNGAQEDITSALLRLQNSSACYRKALERKMEGEKNGKTKQDR</sequence>
<evidence type="ECO:0000313" key="2">
    <source>
        <dbReference type="Proteomes" id="UP000307720"/>
    </source>
</evidence>
<dbReference type="EMBL" id="SRZB01000034">
    <property type="protein sequence ID" value="TGX97311.1"/>
    <property type="molecule type" value="Genomic_DNA"/>
</dbReference>
<evidence type="ECO:0000313" key="1">
    <source>
        <dbReference type="EMBL" id="TGX97311.1"/>
    </source>
</evidence>
<organism evidence="1 2">
    <name type="scientific">Hominisplanchenecus murintestinalis</name>
    <dbReference type="NCBI Taxonomy" id="2941517"/>
    <lineage>
        <taxon>Bacteria</taxon>
        <taxon>Bacillati</taxon>
        <taxon>Bacillota</taxon>
        <taxon>Clostridia</taxon>
        <taxon>Lachnospirales</taxon>
        <taxon>Lachnospiraceae</taxon>
        <taxon>Hominisplanchenecus</taxon>
    </lineage>
</organism>
<name>A0AC61QWY3_9FIRM</name>
<accession>A0AC61QWY3</accession>
<reference evidence="1" key="1">
    <citation type="submission" date="2019-04" db="EMBL/GenBank/DDBJ databases">
        <title>Microbes associate with the intestines of laboratory mice.</title>
        <authorList>
            <person name="Navarre W."/>
            <person name="Wong E."/>
            <person name="Huang K."/>
            <person name="Tropini C."/>
            <person name="Ng K."/>
            <person name="Yu B."/>
        </authorList>
    </citation>
    <scope>NUCLEOTIDE SEQUENCE</scope>
    <source>
        <strain evidence="1">NM72_1-8</strain>
    </source>
</reference>
<protein>
    <submittedName>
        <fullName evidence="1">Site-specific integrase</fullName>
    </submittedName>
</protein>
<comment type="caution">
    <text evidence="1">The sequence shown here is derived from an EMBL/GenBank/DDBJ whole genome shotgun (WGS) entry which is preliminary data.</text>
</comment>
<proteinExistence type="predicted"/>
<dbReference type="Proteomes" id="UP000307720">
    <property type="component" value="Unassembled WGS sequence"/>
</dbReference>
<gene>
    <name evidence="1" type="ORF">E5357_13110</name>
</gene>
<keyword evidence="2" id="KW-1185">Reference proteome</keyword>